<organism evidence="2 3">
    <name type="scientific">Pichia membranifaciens NRRL Y-2026</name>
    <dbReference type="NCBI Taxonomy" id="763406"/>
    <lineage>
        <taxon>Eukaryota</taxon>
        <taxon>Fungi</taxon>
        <taxon>Dikarya</taxon>
        <taxon>Ascomycota</taxon>
        <taxon>Saccharomycotina</taxon>
        <taxon>Pichiomycetes</taxon>
        <taxon>Pichiales</taxon>
        <taxon>Pichiaceae</taxon>
        <taxon>Pichia</taxon>
    </lineage>
</organism>
<feature type="compositionally biased region" description="Basic and acidic residues" evidence="1">
    <location>
        <begin position="378"/>
        <end position="387"/>
    </location>
</feature>
<dbReference type="RefSeq" id="XP_019018197.1">
    <property type="nucleotide sequence ID" value="XM_019160653.1"/>
</dbReference>
<keyword evidence="3" id="KW-1185">Reference proteome</keyword>
<dbReference type="GO" id="GO:0006368">
    <property type="term" value="P:transcription elongation by RNA polymerase II"/>
    <property type="evidence" value="ECO:0007669"/>
    <property type="project" value="InterPro"/>
</dbReference>
<name>A0A1E3NLS9_9ASCO</name>
<dbReference type="InterPro" id="IPR007149">
    <property type="entry name" value="Leo1"/>
</dbReference>
<evidence type="ECO:0000256" key="1">
    <source>
        <dbReference type="SAM" id="MobiDB-lite"/>
    </source>
</evidence>
<dbReference type="PANTHER" id="PTHR23146:SF0">
    <property type="entry name" value="RNA POLYMERASE-ASSOCIATED PROTEIN LEO1"/>
    <property type="match status" value="1"/>
</dbReference>
<feature type="compositionally biased region" description="Basic and acidic residues" evidence="1">
    <location>
        <begin position="293"/>
        <end position="303"/>
    </location>
</feature>
<dbReference type="GO" id="GO:1990269">
    <property type="term" value="F:RNA polymerase II C-terminal domain phosphoserine binding"/>
    <property type="evidence" value="ECO:0007669"/>
    <property type="project" value="TreeGrafter"/>
</dbReference>
<reference evidence="2 3" key="1">
    <citation type="journal article" date="2016" name="Proc. Natl. Acad. Sci. U.S.A.">
        <title>Comparative genomics of biotechnologically important yeasts.</title>
        <authorList>
            <person name="Riley R."/>
            <person name="Haridas S."/>
            <person name="Wolfe K.H."/>
            <person name="Lopes M.R."/>
            <person name="Hittinger C.T."/>
            <person name="Goeker M."/>
            <person name="Salamov A.A."/>
            <person name="Wisecaver J.H."/>
            <person name="Long T.M."/>
            <person name="Calvey C.H."/>
            <person name="Aerts A.L."/>
            <person name="Barry K.W."/>
            <person name="Choi C."/>
            <person name="Clum A."/>
            <person name="Coughlan A.Y."/>
            <person name="Deshpande S."/>
            <person name="Douglass A.P."/>
            <person name="Hanson S.J."/>
            <person name="Klenk H.-P."/>
            <person name="LaButti K.M."/>
            <person name="Lapidus A."/>
            <person name="Lindquist E.A."/>
            <person name="Lipzen A.M."/>
            <person name="Meier-Kolthoff J.P."/>
            <person name="Ohm R.A."/>
            <person name="Otillar R.P."/>
            <person name="Pangilinan J.L."/>
            <person name="Peng Y."/>
            <person name="Rokas A."/>
            <person name="Rosa C.A."/>
            <person name="Scheuner C."/>
            <person name="Sibirny A.A."/>
            <person name="Slot J.C."/>
            <person name="Stielow J.B."/>
            <person name="Sun H."/>
            <person name="Kurtzman C.P."/>
            <person name="Blackwell M."/>
            <person name="Grigoriev I.V."/>
            <person name="Jeffries T.W."/>
        </authorList>
    </citation>
    <scope>NUCLEOTIDE SEQUENCE [LARGE SCALE GENOMIC DNA]</scope>
    <source>
        <strain evidence="2 3">NRRL Y-2026</strain>
    </source>
</reference>
<dbReference type="AlphaFoldDB" id="A0A1E3NLS9"/>
<sequence length="412" mass="46175">METEIEAQTSVPDRVSVLEKETVVGDAGEEEMDDLFGDDEAEEEGGTGSGVDVGIDEDEEDEEVEGVEAGDAEEAEEAELKHADLTVDRHPRSHQPKDGHAYSFPLPRFLFVDPAPFTPNVFEQQLKEFAASTSLNGADVAESTLKSSVQFKKLQLTNTVRWRYAKSKTNELFKQSNANIVEWEDGSMSLKLGHEYFDVKTKPNDDNLLAVRSGQALVSLMNMDRSVQILPPSMKSRAHQILADTLTKNMKMKKSKRINTIVTSEDPELKAREVERAHREIEKARRRQQQKLQIEEERSERHSGSGNGARFRDAGDGYDDDIDIADEGDEYDDDDDDEYGAVPGAKNGFVVDDDDEGSELDDDELDRAAERLKKVKRDGAARYRDAAADDEDDEDAVVRKKRKVVLDDDDDE</sequence>
<feature type="compositionally biased region" description="Acidic residues" evidence="1">
    <location>
        <begin position="316"/>
        <end position="339"/>
    </location>
</feature>
<feature type="region of interest" description="Disordered" evidence="1">
    <location>
        <begin position="378"/>
        <end position="397"/>
    </location>
</feature>
<evidence type="ECO:0000313" key="3">
    <source>
        <dbReference type="Proteomes" id="UP000094455"/>
    </source>
</evidence>
<feature type="compositionally biased region" description="Polar residues" evidence="1">
    <location>
        <begin position="1"/>
        <end position="11"/>
    </location>
</feature>
<dbReference type="PANTHER" id="PTHR23146">
    <property type="entry name" value="LEO1 PROTEIN"/>
    <property type="match status" value="1"/>
</dbReference>
<feature type="region of interest" description="Disordered" evidence="1">
    <location>
        <begin position="281"/>
        <end position="365"/>
    </location>
</feature>
<evidence type="ECO:0008006" key="4">
    <source>
        <dbReference type="Google" id="ProtNLM"/>
    </source>
</evidence>
<evidence type="ECO:0000313" key="2">
    <source>
        <dbReference type="EMBL" id="ODQ47084.1"/>
    </source>
</evidence>
<feature type="compositionally biased region" description="Acidic residues" evidence="1">
    <location>
        <begin position="351"/>
        <end position="365"/>
    </location>
</feature>
<dbReference type="GeneID" id="30177340"/>
<accession>A0A1E3NLS9</accession>
<dbReference type="Proteomes" id="UP000094455">
    <property type="component" value="Unassembled WGS sequence"/>
</dbReference>
<protein>
    <recommendedName>
        <fullName evidence="4">Leo1-like protein</fullName>
    </recommendedName>
</protein>
<feature type="compositionally biased region" description="Acidic residues" evidence="1">
    <location>
        <begin position="27"/>
        <end position="45"/>
    </location>
</feature>
<dbReference type="STRING" id="763406.A0A1E3NLS9"/>
<gene>
    <name evidence="2" type="ORF">PICMEDRAFT_15078</name>
</gene>
<dbReference type="GO" id="GO:0016593">
    <property type="term" value="C:Cdc73/Paf1 complex"/>
    <property type="evidence" value="ECO:0007669"/>
    <property type="project" value="InterPro"/>
</dbReference>
<feature type="compositionally biased region" description="Acidic residues" evidence="1">
    <location>
        <begin position="54"/>
        <end position="77"/>
    </location>
</feature>
<dbReference type="GO" id="GO:0032968">
    <property type="term" value="P:positive regulation of transcription elongation by RNA polymerase II"/>
    <property type="evidence" value="ECO:0007669"/>
    <property type="project" value="TreeGrafter"/>
</dbReference>
<dbReference type="EMBL" id="KV454002">
    <property type="protein sequence ID" value="ODQ47084.1"/>
    <property type="molecule type" value="Genomic_DNA"/>
</dbReference>
<proteinExistence type="predicted"/>
<feature type="region of interest" description="Disordered" evidence="1">
    <location>
        <begin position="1"/>
        <end position="78"/>
    </location>
</feature>
<dbReference type="OrthoDB" id="20844at2759"/>
<dbReference type="Pfam" id="PF04004">
    <property type="entry name" value="Leo1"/>
    <property type="match status" value="1"/>
</dbReference>